<evidence type="ECO:0000313" key="2">
    <source>
        <dbReference type="EMBL" id="KAJ6763147.1"/>
    </source>
</evidence>
<dbReference type="PANTHER" id="PTHR34941">
    <property type="entry name" value="DEHYDRIN HIRD11"/>
    <property type="match status" value="1"/>
</dbReference>
<reference evidence="2" key="1">
    <citation type="submission" date="2022-11" db="EMBL/GenBank/DDBJ databases">
        <authorList>
            <person name="Hyden B.L."/>
            <person name="Feng K."/>
            <person name="Yates T."/>
            <person name="Jawdy S."/>
            <person name="Smart L.B."/>
            <person name="Muchero W."/>
        </authorList>
    </citation>
    <scope>NUCLEOTIDE SEQUENCE</scope>
    <source>
        <tissue evidence="2">Shoot tip</tissue>
    </source>
</reference>
<feature type="region of interest" description="Disordered" evidence="1">
    <location>
        <begin position="156"/>
        <end position="184"/>
    </location>
</feature>
<reference evidence="2" key="2">
    <citation type="journal article" date="2023" name="Int. J. Mol. Sci.">
        <title>De Novo Assembly and Annotation of 11 Diverse Shrub Willow (Salix) Genomes Reveals Novel Gene Organization in Sex-Linked Regions.</title>
        <authorList>
            <person name="Hyden B."/>
            <person name="Feng K."/>
            <person name="Yates T.B."/>
            <person name="Jawdy S."/>
            <person name="Cereghino C."/>
            <person name="Smart L.B."/>
            <person name="Muchero W."/>
        </authorList>
    </citation>
    <scope>NUCLEOTIDE SEQUENCE</scope>
    <source>
        <tissue evidence="2">Shoot tip</tissue>
    </source>
</reference>
<dbReference type="Proteomes" id="UP001151532">
    <property type="component" value="Chromosome 13"/>
</dbReference>
<dbReference type="GO" id="GO:0046872">
    <property type="term" value="F:metal ion binding"/>
    <property type="evidence" value="ECO:0007669"/>
    <property type="project" value="InterPro"/>
</dbReference>
<evidence type="ECO:0000313" key="3">
    <source>
        <dbReference type="Proteomes" id="UP001151532"/>
    </source>
</evidence>
<protein>
    <submittedName>
        <fullName evidence="2">Uncharacterized protein</fullName>
    </submittedName>
</protein>
<organism evidence="2 3">
    <name type="scientific">Salix purpurea</name>
    <name type="common">Purple osier willow</name>
    <dbReference type="NCBI Taxonomy" id="77065"/>
    <lineage>
        <taxon>Eukaryota</taxon>
        <taxon>Viridiplantae</taxon>
        <taxon>Streptophyta</taxon>
        <taxon>Embryophyta</taxon>
        <taxon>Tracheophyta</taxon>
        <taxon>Spermatophyta</taxon>
        <taxon>Magnoliopsida</taxon>
        <taxon>eudicotyledons</taxon>
        <taxon>Gunneridae</taxon>
        <taxon>Pentapetalae</taxon>
        <taxon>rosids</taxon>
        <taxon>fabids</taxon>
        <taxon>Malpighiales</taxon>
        <taxon>Salicaceae</taxon>
        <taxon>Saliceae</taxon>
        <taxon>Salix</taxon>
    </lineage>
</organism>
<feature type="compositionally biased region" description="Polar residues" evidence="1">
    <location>
        <begin position="74"/>
        <end position="88"/>
    </location>
</feature>
<accession>A0A9Q0W9Z1</accession>
<dbReference type="OrthoDB" id="852281at2759"/>
<sequence>MVPLKLGTWQLSTSHLILPDKIKDLCKGNGSQAIRKRRRKERQWQESCKKIEETFGGKKEEQRKGEPQPGLGQQGHNTQGEYGQQGYNAQGEHKEGFAGNIKDKIPGGGDVGSGGMHKGETQGGYVQQGYNTQGGYGQQKYNVEGEHKEGIIDKIKDKISGGGGGMHKGETQGGYGPTRAQRSR</sequence>
<dbReference type="PANTHER" id="PTHR34941:SF1">
    <property type="entry name" value="DEHYDRIN HIRD11"/>
    <property type="match status" value="1"/>
</dbReference>
<feature type="compositionally biased region" description="Gly residues" evidence="1">
    <location>
        <begin position="160"/>
        <end position="176"/>
    </location>
</feature>
<proteinExistence type="predicted"/>
<dbReference type="InterPro" id="IPR039285">
    <property type="entry name" value="HIRD11-like"/>
</dbReference>
<feature type="compositionally biased region" description="Basic and acidic residues" evidence="1">
    <location>
        <begin position="91"/>
        <end position="105"/>
    </location>
</feature>
<gene>
    <name evidence="2" type="ORF">OIU79_023813</name>
</gene>
<feature type="compositionally biased region" description="Basic and acidic residues" evidence="1">
    <location>
        <begin position="42"/>
        <end position="66"/>
    </location>
</feature>
<name>A0A9Q0W9Z1_SALPP</name>
<dbReference type="EMBL" id="JAPFFK010000005">
    <property type="protein sequence ID" value="KAJ6763147.1"/>
    <property type="molecule type" value="Genomic_DNA"/>
</dbReference>
<keyword evidence="3" id="KW-1185">Reference proteome</keyword>
<dbReference type="AlphaFoldDB" id="A0A9Q0W9Z1"/>
<feature type="region of interest" description="Disordered" evidence="1">
    <location>
        <begin position="29"/>
        <end position="138"/>
    </location>
</feature>
<feature type="compositionally biased region" description="Gly residues" evidence="1">
    <location>
        <begin position="106"/>
        <end position="116"/>
    </location>
</feature>
<comment type="caution">
    <text evidence="2">The sequence shown here is derived from an EMBL/GenBank/DDBJ whole genome shotgun (WGS) entry which is preliminary data.</text>
</comment>
<evidence type="ECO:0000256" key="1">
    <source>
        <dbReference type="SAM" id="MobiDB-lite"/>
    </source>
</evidence>